<reference evidence="2" key="1">
    <citation type="submission" date="2020-05" db="UniProtKB">
        <authorList>
            <consortium name="EnsemblMetazoa"/>
        </authorList>
    </citation>
    <scope>IDENTIFICATION</scope>
    <source>
        <strain evidence="2">Jacobina</strain>
    </source>
</reference>
<evidence type="ECO:0000313" key="3">
    <source>
        <dbReference type="Proteomes" id="UP000092461"/>
    </source>
</evidence>
<protein>
    <submittedName>
        <fullName evidence="2">Uncharacterized protein</fullName>
    </submittedName>
</protein>
<dbReference type="VEuPathDB" id="VectorBase:LLOJ007190"/>
<dbReference type="InterPro" id="IPR031878">
    <property type="entry name" value="Commissureless"/>
</dbReference>
<dbReference type="EnsemblMetazoa" id="LLOJ007190-RA">
    <property type="protein sequence ID" value="LLOJ007190-PA"/>
    <property type="gene ID" value="LLOJ007190"/>
</dbReference>
<organism evidence="2 3">
    <name type="scientific">Lutzomyia longipalpis</name>
    <name type="common">Sand fly</name>
    <dbReference type="NCBI Taxonomy" id="7200"/>
    <lineage>
        <taxon>Eukaryota</taxon>
        <taxon>Metazoa</taxon>
        <taxon>Ecdysozoa</taxon>
        <taxon>Arthropoda</taxon>
        <taxon>Hexapoda</taxon>
        <taxon>Insecta</taxon>
        <taxon>Pterygota</taxon>
        <taxon>Neoptera</taxon>
        <taxon>Endopterygota</taxon>
        <taxon>Diptera</taxon>
        <taxon>Nematocera</taxon>
        <taxon>Psychodoidea</taxon>
        <taxon>Psychodidae</taxon>
        <taxon>Lutzomyia</taxon>
        <taxon>Lutzomyia</taxon>
    </lineage>
</organism>
<dbReference type="Pfam" id="PF15957">
    <property type="entry name" value="Comm"/>
    <property type="match status" value="1"/>
</dbReference>
<keyword evidence="1" id="KW-0472">Membrane</keyword>
<sequence>MQVLSVAQRLMVVFASILLLLAFLLLLHWCFKQIREYRSRQQEEPPNECDIYVIESGIGGSQRNNQVQEVPSFDSVVLKSDGLPSYEEAIAYQKKHDSQRKTMETTC</sequence>
<evidence type="ECO:0000313" key="2">
    <source>
        <dbReference type="EnsemblMetazoa" id="LLOJ007190-PA"/>
    </source>
</evidence>
<keyword evidence="1" id="KW-1133">Transmembrane helix</keyword>
<dbReference type="Proteomes" id="UP000092461">
    <property type="component" value="Unassembled WGS sequence"/>
</dbReference>
<dbReference type="AlphaFoldDB" id="A0A1B0CQP1"/>
<accession>A0A1B0CQP1</accession>
<name>A0A1B0CQP1_LUTLO</name>
<evidence type="ECO:0000256" key="1">
    <source>
        <dbReference type="SAM" id="Phobius"/>
    </source>
</evidence>
<feature type="transmembrane region" description="Helical" evidence="1">
    <location>
        <begin position="12"/>
        <end position="31"/>
    </location>
</feature>
<keyword evidence="3" id="KW-1185">Reference proteome</keyword>
<keyword evidence="1" id="KW-0812">Transmembrane</keyword>
<proteinExistence type="predicted"/>
<dbReference type="GO" id="GO:0007411">
    <property type="term" value="P:axon guidance"/>
    <property type="evidence" value="ECO:0007669"/>
    <property type="project" value="InterPro"/>
</dbReference>
<dbReference type="EMBL" id="AJWK01023808">
    <property type="status" value="NOT_ANNOTATED_CDS"/>
    <property type="molecule type" value="Genomic_DNA"/>
</dbReference>